<name>A0A2P6N4K2_9EUKA</name>
<keyword evidence="2" id="KW-1185">Reference proteome</keyword>
<evidence type="ECO:0000313" key="1">
    <source>
        <dbReference type="EMBL" id="PRP78878.1"/>
    </source>
</evidence>
<reference evidence="1 2" key="1">
    <citation type="journal article" date="2018" name="Genome Biol. Evol.">
        <title>Multiple Roots of Fruiting Body Formation in Amoebozoa.</title>
        <authorList>
            <person name="Hillmann F."/>
            <person name="Forbes G."/>
            <person name="Novohradska S."/>
            <person name="Ferling I."/>
            <person name="Riege K."/>
            <person name="Groth M."/>
            <person name="Westermann M."/>
            <person name="Marz M."/>
            <person name="Spaller T."/>
            <person name="Winckler T."/>
            <person name="Schaap P."/>
            <person name="Glockner G."/>
        </authorList>
    </citation>
    <scope>NUCLEOTIDE SEQUENCE [LARGE SCALE GENOMIC DNA]</scope>
    <source>
        <strain evidence="1 2">Jena</strain>
    </source>
</reference>
<protein>
    <submittedName>
        <fullName evidence="1">Uncharacterized protein</fullName>
    </submittedName>
</protein>
<dbReference type="EMBL" id="MDYQ01000207">
    <property type="protein sequence ID" value="PRP78878.1"/>
    <property type="molecule type" value="Genomic_DNA"/>
</dbReference>
<dbReference type="AlphaFoldDB" id="A0A2P6N4K2"/>
<gene>
    <name evidence="1" type="ORF">PROFUN_01051</name>
</gene>
<accession>A0A2P6N4K2</accession>
<sequence length="580" mass="63720">MLPADLTAPFRFTASLSDYSSLRPRHEYATGTGKSVGMHYRVFLSKICTRSLSVADDHSSLASNMRQYNLLFCILLGLSIAHAATMSWRNTYGCYAHGGNVAFNTSYCWDSGVVPSTGDTAVISLGTTSYGIEIDTNVSLSQLTIDGSHVTISSSETNISSITLINEAQLSYQTDSSSSSSISLSGGSSLVPLNSRLSVDQLTFSNASLYIAMHETFDLYCHSVAVQGSGLSISSSTKARTQLGWHFDSMSINGDIVDSASISHYYSPRSSSAVLTTSNTSVSPLTLWNTASYVTFDTVNVTVRSPVNLLASSITFSPNSTLTMNSTSFNLASINASSADVTLSSVTINLSDTDPYLENERVLIQANSINYTKPITVSQNTLIDKQCQGSPLISKSYDKVLSLIIHPYAPPPIEYFELRKGYPQSYHATFTRISDPCIRFVPSERYTFINQLGDSQNASFSGNNRQVEFRITIFVPIDNGKYRLNYTYTNMDGRSYNASDYTYFTCSASNAVVSVAVHNSPFFFLVIRTALDRAIMCTVKKDGTHIQTLQENIEIRKFMPENFRLGCPERFVQTEYNPNP</sequence>
<comment type="caution">
    <text evidence="1">The sequence shown here is derived from an EMBL/GenBank/DDBJ whole genome shotgun (WGS) entry which is preliminary data.</text>
</comment>
<proteinExistence type="predicted"/>
<evidence type="ECO:0000313" key="2">
    <source>
        <dbReference type="Proteomes" id="UP000241769"/>
    </source>
</evidence>
<dbReference type="InParanoid" id="A0A2P6N4K2"/>
<organism evidence="1 2">
    <name type="scientific">Planoprotostelium fungivorum</name>
    <dbReference type="NCBI Taxonomy" id="1890364"/>
    <lineage>
        <taxon>Eukaryota</taxon>
        <taxon>Amoebozoa</taxon>
        <taxon>Evosea</taxon>
        <taxon>Variosea</taxon>
        <taxon>Cavosteliida</taxon>
        <taxon>Cavosteliaceae</taxon>
        <taxon>Planoprotostelium</taxon>
    </lineage>
</organism>
<dbReference type="Proteomes" id="UP000241769">
    <property type="component" value="Unassembled WGS sequence"/>
</dbReference>